<dbReference type="NCBIfam" id="TIGR02532">
    <property type="entry name" value="IV_pilin_GFxxxE"/>
    <property type="match status" value="1"/>
</dbReference>
<dbReference type="AlphaFoldDB" id="A0A7C4NTD2"/>
<dbReference type="InterPro" id="IPR012902">
    <property type="entry name" value="N_methyl_site"/>
</dbReference>
<protein>
    <submittedName>
        <fullName evidence="2">Type II secretion system protein</fullName>
    </submittedName>
</protein>
<gene>
    <name evidence="2" type="ORF">ENT66_04380</name>
</gene>
<sequence length="112" mass="11822">MLKVKGFTLIETLIAILITGILAGIILGVITSFAFKTSDRITLSCLVEGASSGISACKGGNTINYIECGGNRIQIEINGNCNPAPGTYSEITVTSKVNRLSFSLTDKVCNFD</sequence>
<name>A0A7C4NTD2_9BACT</name>
<dbReference type="Pfam" id="PF07963">
    <property type="entry name" value="N_methyl"/>
    <property type="match status" value="1"/>
</dbReference>
<dbReference type="EMBL" id="DSZN01000076">
    <property type="protein sequence ID" value="HGQ85577.1"/>
    <property type="molecule type" value="Genomic_DNA"/>
</dbReference>
<keyword evidence="1" id="KW-0472">Membrane</keyword>
<accession>A0A7C4NTD2</accession>
<proteinExistence type="predicted"/>
<dbReference type="PROSITE" id="PS00409">
    <property type="entry name" value="PROKAR_NTER_METHYL"/>
    <property type="match status" value="1"/>
</dbReference>
<evidence type="ECO:0000313" key="2">
    <source>
        <dbReference type="EMBL" id="HGQ85577.1"/>
    </source>
</evidence>
<evidence type="ECO:0000256" key="1">
    <source>
        <dbReference type="SAM" id="Phobius"/>
    </source>
</evidence>
<feature type="transmembrane region" description="Helical" evidence="1">
    <location>
        <begin position="12"/>
        <end position="35"/>
    </location>
</feature>
<organism evidence="2">
    <name type="scientific">Thermodesulfobacterium geofontis</name>
    <dbReference type="NCBI Taxonomy" id="1295609"/>
    <lineage>
        <taxon>Bacteria</taxon>
        <taxon>Pseudomonadati</taxon>
        <taxon>Thermodesulfobacteriota</taxon>
        <taxon>Thermodesulfobacteria</taxon>
        <taxon>Thermodesulfobacteriales</taxon>
        <taxon>Thermodesulfobacteriaceae</taxon>
        <taxon>Thermodesulfobacterium</taxon>
    </lineage>
</organism>
<comment type="caution">
    <text evidence="2">The sequence shown here is derived from an EMBL/GenBank/DDBJ whole genome shotgun (WGS) entry which is preliminary data.</text>
</comment>
<keyword evidence="1" id="KW-0812">Transmembrane</keyword>
<reference evidence="2" key="1">
    <citation type="journal article" date="2020" name="mSystems">
        <title>Genome- and Community-Level Interaction Insights into Carbon Utilization and Element Cycling Functions of Hydrothermarchaeota in Hydrothermal Sediment.</title>
        <authorList>
            <person name="Zhou Z."/>
            <person name="Liu Y."/>
            <person name="Xu W."/>
            <person name="Pan J."/>
            <person name="Luo Z.H."/>
            <person name="Li M."/>
        </authorList>
    </citation>
    <scope>NUCLEOTIDE SEQUENCE [LARGE SCALE GENOMIC DNA]</scope>
    <source>
        <strain evidence="2">SpSt-6</strain>
    </source>
</reference>
<keyword evidence="1" id="KW-1133">Transmembrane helix</keyword>